<accession>A0AAD5UYZ9</accession>
<dbReference type="PANTHER" id="PTHR11129">
    <property type="entry name" value="PROTEIN FARNESYLTRANSFERASE ALPHA SUBUNIT/RAB GERANYLGERANYL TRANSFERASE ALPHA SUBUNIT"/>
    <property type="match status" value="1"/>
</dbReference>
<proteinExistence type="inferred from homology"/>
<reference evidence="10" key="1">
    <citation type="submission" date="2022-07" db="EMBL/GenBank/DDBJ databases">
        <title>Genome Sequence of Physisporinus lineatus.</title>
        <authorList>
            <person name="Buettner E."/>
        </authorList>
    </citation>
    <scope>NUCLEOTIDE SEQUENCE</scope>
    <source>
        <strain evidence="10">VT162</strain>
    </source>
</reference>
<sequence>MHGVQRVRYSREVLEARKQREQAKLKEYLALTEEVLAKKKSGELNREAFDLTTRVLRLNPEFYTVWNYRRNILLHGIFPSSSPSEINDLLSDDLSMTIAFLKQHPKVYWIWNHRRWCLENVPDCPTDGDPHAWRQANWNKELFVVEKMLDADARNFLAWNYRRYVLASMTLPRSEESELAYTTRKIEANFSNFSAWHQRSKVLTSLWESGNLDPVKSREQEFDLVKNAMYTDPADQSVWIYHAWLIGRGDDAGLLRREIDAIQELLDEQPDSKWCMESLVRYKRLLLQNHTSILEEKERSELREECLRLLSQLKEYDPQRRRRYDELEESVRNT</sequence>
<dbReference type="AlphaFoldDB" id="A0AAD5UYZ9"/>
<comment type="similarity">
    <text evidence="1 9">Belongs to the protein prenyltransferase subunit alpha family.</text>
</comment>
<comment type="caution">
    <text evidence="10">The sequence shown here is derived from an EMBL/GenBank/DDBJ whole genome shotgun (WGS) entry which is preliminary data.</text>
</comment>
<dbReference type="FunFam" id="1.25.40.120:FF:000035">
    <property type="entry name" value="Geranylgeranyl transferase type-2 subunit alpha"/>
    <property type="match status" value="1"/>
</dbReference>
<dbReference type="InterPro" id="IPR002088">
    <property type="entry name" value="Prenyl_trans_a"/>
</dbReference>
<evidence type="ECO:0000256" key="8">
    <source>
        <dbReference type="ARBA" id="ARBA00047658"/>
    </source>
</evidence>
<organism evidence="10 11">
    <name type="scientific">Meripilus lineatus</name>
    <dbReference type="NCBI Taxonomy" id="2056292"/>
    <lineage>
        <taxon>Eukaryota</taxon>
        <taxon>Fungi</taxon>
        <taxon>Dikarya</taxon>
        <taxon>Basidiomycota</taxon>
        <taxon>Agaricomycotina</taxon>
        <taxon>Agaricomycetes</taxon>
        <taxon>Polyporales</taxon>
        <taxon>Meripilaceae</taxon>
        <taxon>Meripilus</taxon>
    </lineage>
</organism>
<dbReference type="Pfam" id="PF01239">
    <property type="entry name" value="PPTA"/>
    <property type="match status" value="5"/>
</dbReference>
<evidence type="ECO:0000256" key="7">
    <source>
        <dbReference type="ARBA" id="ARBA00031267"/>
    </source>
</evidence>
<keyword evidence="11" id="KW-1185">Reference proteome</keyword>
<dbReference type="PROSITE" id="PS51147">
    <property type="entry name" value="PFTA"/>
    <property type="match status" value="5"/>
</dbReference>
<evidence type="ECO:0000256" key="1">
    <source>
        <dbReference type="ARBA" id="ARBA00006734"/>
    </source>
</evidence>
<dbReference type="EMBL" id="JANAWD010000315">
    <property type="protein sequence ID" value="KAJ3481553.1"/>
    <property type="molecule type" value="Genomic_DNA"/>
</dbReference>
<evidence type="ECO:0000256" key="6">
    <source>
        <dbReference type="ARBA" id="ARBA00022737"/>
    </source>
</evidence>
<evidence type="ECO:0000313" key="10">
    <source>
        <dbReference type="EMBL" id="KAJ3481553.1"/>
    </source>
</evidence>
<dbReference type="SUPFAM" id="SSF48439">
    <property type="entry name" value="Protein prenylyltransferase"/>
    <property type="match status" value="1"/>
</dbReference>
<keyword evidence="6" id="KW-0677">Repeat</keyword>
<dbReference type="GO" id="GO:0004663">
    <property type="term" value="F:Rab geranylgeranyltransferase activity"/>
    <property type="evidence" value="ECO:0007669"/>
    <property type="project" value="UniProtKB-UniRule"/>
</dbReference>
<evidence type="ECO:0000256" key="2">
    <source>
        <dbReference type="ARBA" id="ARBA00012656"/>
    </source>
</evidence>
<dbReference type="EC" id="2.5.1.60" evidence="2 9"/>
<comment type="function">
    <text evidence="9">Catalyzes the transfer of a geranyl-geranyl moiety from geranyl-geranyl pyrophosphate to cysteines occuring in specific C-terminal amino acid sequences.</text>
</comment>
<comment type="catalytic activity">
    <reaction evidence="8 9">
        <text>geranylgeranyl diphosphate + L-cysteinyl-[protein] = S-geranylgeranyl-L-cysteinyl-[protein] + diphosphate</text>
        <dbReference type="Rhea" id="RHEA:21240"/>
        <dbReference type="Rhea" id="RHEA-COMP:10131"/>
        <dbReference type="Rhea" id="RHEA-COMP:11537"/>
        <dbReference type="ChEBI" id="CHEBI:29950"/>
        <dbReference type="ChEBI" id="CHEBI:33019"/>
        <dbReference type="ChEBI" id="CHEBI:57533"/>
        <dbReference type="ChEBI" id="CHEBI:86021"/>
        <dbReference type="EC" id="2.5.1.60"/>
    </reaction>
</comment>
<name>A0AAD5UYZ9_9APHY</name>
<keyword evidence="5 9" id="KW-0808">Transferase</keyword>
<keyword evidence="4 9" id="KW-0637">Prenyltransferase</keyword>
<dbReference type="GO" id="GO:0097354">
    <property type="term" value="P:prenylation"/>
    <property type="evidence" value="ECO:0007669"/>
    <property type="project" value="UniProtKB-UniRule"/>
</dbReference>
<dbReference type="Proteomes" id="UP001212997">
    <property type="component" value="Unassembled WGS sequence"/>
</dbReference>
<evidence type="ECO:0000313" key="11">
    <source>
        <dbReference type="Proteomes" id="UP001212997"/>
    </source>
</evidence>
<dbReference type="PANTHER" id="PTHR11129:SF2">
    <property type="entry name" value="GERANYLGERANYL TRANSFERASE TYPE-2 SUBUNIT ALPHA"/>
    <property type="match status" value="1"/>
</dbReference>
<dbReference type="GO" id="GO:0005968">
    <property type="term" value="C:Rab-protein geranylgeranyltransferase complex"/>
    <property type="evidence" value="ECO:0007669"/>
    <property type="project" value="TreeGrafter"/>
</dbReference>
<evidence type="ECO:0000256" key="5">
    <source>
        <dbReference type="ARBA" id="ARBA00022679"/>
    </source>
</evidence>
<dbReference type="Gene3D" id="1.25.40.120">
    <property type="entry name" value="Protein prenylyltransferase"/>
    <property type="match status" value="1"/>
</dbReference>
<evidence type="ECO:0000256" key="3">
    <source>
        <dbReference type="ARBA" id="ARBA00014772"/>
    </source>
</evidence>
<protein>
    <recommendedName>
        <fullName evidence="3 9">Geranylgeranyl transferase type-2 subunit alpha</fullName>
        <ecNumber evidence="2 9">2.5.1.60</ecNumber>
    </recommendedName>
    <alternativeName>
        <fullName evidence="7 9">Geranylgeranyl transferase type II subunit alpha</fullName>
    </alternativeName>
</protein>
<evidence type="ECO:0000256" key="9">
    <source>
        <dbReference type="RuleBase" id="RU367120"/>
    </source>
</evidence>
<gene>
    <name evidence="10" type="ORF">NLI96_g7571</name>
</gene>
<evidence type="ECO:0000256" key="4">
    <source>
        <dbReference type="ARBA" id="ARBA00022602"/>
    </source>
</evidence>